<gene>
    <name evidence="1" type="ORF">KDAU_66360</name>
</gene>
<protein>
    <submittedName>
        <fullName evidence="1">Uncharacterized protein</fullName>
    </submittedName>
</protein>
<accession>A0A401ZR01</accession>
<dbReference type="EMBL" id="BIFQ01000002">
    <property type="protein sequence ID" value="GCE09307.1"/>
    <property type="molecule type" value="Genomic_DNA"/>
</dbReference>
<keyword evidence="2" id="KW-1185">Reference proteome</keyword>
<sequence>MYLPEEIPGANVLITVKTYPLPSSKYDELVCTAGFLSDGKWIRIYPIPFRALPYGNQYSKYHWVTVDLVRHRKDFRQESYRPKHDIESLQVGEKIDTGKNRDWQERKKYVLNEVFTSMEEIIRLAKSDANKSLATLKPRQIEDLIIEPDEREWKQEWRDQLLQYNLFDLDEQGQGKTRKIVRKLPYKYFYKFTSDGDTGPHRLMIEDWELGALY</sequence>
<dbReference type="Proteomes" id="UP000287224">
    <property type="component" value="Unassembled WGS sequence"/>
</dbReference>
<evidence type="ECO:0000313" key="1">
    <source>
        <dbReference type="EMBL" id="GCE09307.1"/>
    </source>
</evidence>
<organism evidence="1 2">
    <name type="scientific">Dictyobacter aurantiacus</name>
    <dbReference type="NCBI Taxonomy" id="1936993"/>
    <lineage>
        <taxon>Bacteria</taxon>
        <taxon>Bacillati</taxon>
        <taxon>Chloroflexota</taxon>
        <taxon>Ktedonobacteria</taxon>
        <taxon>Ktedonobacterales</taxon>
        <taxon>Dictyobacteraceae</taxon>
        <taxon>Dictyobacter</taxon>
    </lineage>
</organism>
<dbReference type="RefSeq" id="WP_218031057.1">
    <property type="nucleotide sequence ID" value="NZ_BIFQ01000002.1"/>
</dbReference>
<evidence type="ECO:0000313" key="2">
    <source>
        <dbReference type="Proteomes" id="UP000287224"/>
    </source>
</evidence>
<name>A0A401ZR01_9CHLR</name>
<dbReference type="AlphaFoldDB" id="A0A401ZR01"/>
<reference evidence="2" key="1">
    <citation type="submission" date="2018-12" db="EMBL/GenBank/DDBJ databases">
        <title>Tengunoibacter tsumagoiensis gen. nov., sp. nov., Dictyobacter kobayashii sp. nov., D. alpinus sp. nov., and D. joshuensis sp. nov. and description of Dictyobacteraceae fam. nov. within the order Ktedonobacterales isolated from Tengu-no-mugimeshi.</title>
        <authorList>
            <person name="Wang C.M."/>
            <person name="Zheng Y."/>
            <person name="Sakai Y."/>
            <person name="Toyoda A."/>
            <person name="Minakuchi Y."/>
            <person name="Abe K."/>
            <person name="Yokota A."/>
            <person name="Yabe S."/>
        </authorList>
    </citation>
    <scope>NUCLEOTIDE SEQUENCE [LARGE SCALE GENOMIC DNA]</scope>
    <source>
        <strain evidence="2">S-27</strain>
    </source>
</reference>
<comment type="caution">
    <text evidence="1">The sequence shown here is derived from an EMBL/GenBank/DDBJ whole genome shotgun (WGS) entry which is preliminary data.</text>
</comment>
<proteinExistence type="predicted"/>